<comment type="caution">
    <text evidence="1">The sequence shown here is derived from an EMBL/GenBank/DDBJ whole genome shotgun (WGS) entry which is preliminary data.</text>
</comment>
<name>A0A919GP87_9ACTN</name>
<protein>
    <recommendedName>
        <fullName evidence="3">GcrA cell cycle regulator</fullName>
    </recommendedName>
</protein>
<organism evidence="1 2">
    <name type="scientific">Streptomyces capitiformicae</name>
    <dbReference type="NCBI Taxonomy" id="2014920"/>
    <lineage>
        <taxon>Bacteria</taxon>
        <taxon>Bacillati</taxon>
        <taxon>Actinomycetota</taxon>
        <taxon>Actinomycetes</taxon>
        <taxon>Kitasatosporales</taxon>
        <taxon>Streptomycetaceae</taxon>
        <taxon>Streptomyces</taxon>
    </lineage>
</organism>
<reference evidence="1" key="1">
    <citation type="journal article" date="2014" name="Int. J. Syst. Evol. Microbiol.">
        <title>Complete genome sequence of Corynebacterium casei LMG S-19264T (=DSM 44701T), isolated from a smear-ripened cheese.</title>
        <authorList>
            <consortium name="US DOE Joint Genome Institute (JGI-PGF)"/>
            <person name="Walter F."/>
            <person name="Albersmeier A."/>
            <person name="Kalinowski J."/>
            <person name="Ruckert C."/>
        </authorList>
    </citation>
    <scope>NUCLEOTIDE SEQUENCE</scope>
    <source>
        <strain evidence="1">CGMCC 4.7403</strain>
    </source>
</reference>
<keyword evidence="2" id="KW-1185">Reference proteome</keyword>
<dbReference type="Proteomes" id="UP000603227">
    <property type="component" value="Unassembled WGS sequence"/>
</dbReference>
<dbReference type="AlphaFoldDB" id="A0A919GP87"/>
<sequence>MKFTRHEPDRASQTCGYQIQIGSWHNDGNRFCTERKVKGLYFCQEHHDWLAADEPDGRIRMAPGNAIGR</sequence>
<evidence type="ECO:0000313" key="2">
    <source>
        <dbReference type="Proteomes" id="UP000603227"/>
    </source>
</evidence>
<accession>A0A919GP87</accession>
<proteinExistence type="predicted"/>
<evidence type="ECO:0000313" key="1">
    <source>
        <dbReference type="EMBL" id="GHH87839.1"/>
    </source>
</evidence>
<gene>
    <name evidence="1" type="ORF">GCM10017771_30670</name>
</gene>
<evidence type="ECO:0008006" key="3">
    <source>
        <dbReference type="Google" id="ProtNLM"/>
    </source>
</evidence>
<dbReference type="RefSeq" id="WP_189783014.1">
    <property type="nucleotide sequence ID" value="NZ_BNAT01000009.1"/>
</dbReference>
<dbReference type="EMBL" id="BNAT01000009">
    <property type="protein sequence ID" value="GHH87839.1"/>
    <property type="molecule type" value="Genomic_DNA"/>
</dbReference>
<reference evidence="1" key="2">
    <citation type="submission" date="2020-09" db="EMBL/GenBank/DDBJ databases">
        <authorList>
            <person name="Sun Q."/>
            <person name="Zhou Y."/>
        </authorList>
    </citation>
    <scope>NUCLEOTIDE SEQUENCE</scope>
    <source>
        <strain evidence="1">CGMCC 4.7403</strain>
    </source>
</reference>